<dbReference type="PANTHER" id="PTHR11908:SF132">
    <property type="entry name" value="ALDEHYDE OXIDASE 1-RELATED"/>
    <property type="match status" value="1"/>
</dbReference>
<proteinExistence type="predicted"/>
<dbReference type="PANTHER" id="PTHR11908">
    <property type="entry name" value="XANTHINE DEHYDROGENASE"/>
    <property type="match status" value="1"/>
</dbReference>
<dbReference type="Pfam" id="PF01315">
    <property type="entry name" value="Ald_Xan_dh_C"/>
    <property type="match status" value="1"/>
</dbReference>
<evidence type="ECO:0000313" key="5">
    <source>
        <dbReference type="EMBL" id="OAP50277.1"/>
    </source>
</evidence>
<keyword evidence="6" id="KW-1185">Reference proteome</keyword>
<protein>
    <submittedName>
        <fullName evidence="5">Oxidoreductase</fullName>
    </submittedName>
</protein>
<dbReference type="InterPro" id="IPR016208">
    <property type="entry name" value="Ald_Oxase/xanthine_DH-like"/>
</dbReference>
<organism evidence="5 6">
    <name type="scientific">Sinorhizobium saheli</name>
    <dbReference type="NCBI Taxonomy" id="36856"/>
    <lineage>
        <taxon>Bacteria</taxon>
        <taxon>Pseudomonadati</taxon>
        <taxon>Pseudomonadota</taxon>
        <taxon>Alphaproteobacteria</taxon>
        <taxon>Hyphomicrobiales</taxon>
        <taxon>Rhizobiaceae</taxon>
        <taxon>Sinorhizobium/Ensifer group</taxon>
        <taxon>Sinorhizobium</taxon>
    </lineage>
</organism>
<comment type="caution">
    <text evidence="5">The sequence shown here is derived from an EMBL/GenBank/DDBJ whole genome shotgun (WGS) entry which is preliminary data.</text>
</comment>
<dbReference type="InterPro" id="IPR037165">
    <property type="entry name" value="AldOxase/xan_DH_Mopterin-bd_sf"/>
</dbReference>
<dbReference type="Gene3D" id="3.30.365.10">
    <property type="entry name" value="Aldehyde oxidase/xanthine dehydrogenase, molybdopterin binding domain"/>
    <property type="match status" value="4"/>
</dbReference>
<evidence type="ECO:0000256" key="2">
    <source>
        <dbReference type="ARBA" id="ARBA00023002"/>
    </source>
</evidence>
<reference evidence="5 6" key="1">
    <citation type="submission" date="2015-11" db="EMBL/GenBank/DDBJ databases">
        <title>Ensifer anhuiense sp. nov., an effective nitrogen fixation bacterium with Glycine soja.</title>
        <authorList>
            <person name="Yan H."/>
            <person name="Chen W."/>
        </authorList>
    </citation>
    <scope>NUCLEOTIDE SEQUENCE [LARGE SCALE GENOMIC DNA]</scope>
    <source>
        <strain evidence="5 6">LMG 7837</strain>
    </source>
</reference>
<dbReference type="Pfam" id="PF20256">
    <property type="entry name" value="MoCoBD_2"/>
    <property type="match status" value="1"/>
</dbReference>
<dbReference type="InterPro" id="IPR046867">
    <property type="entry name" value="AldOxase/xan_DH_MoCoBD2"/>
</dbReference>
<feature type="region of interest" description="Disordered" evidence="3">
    <location>
        <begin position="1"/>
        <end position="26"/>
    </location>
</feature>
<evidence type="ECO:0000313" key="6">
    <source>
        <dbReference type="Proteomes" id="UP000078507"/>
    </source>
</evidence>
<dbReference type="RefSeq" id="WP_066868174.1">
    <property type="nucleotide sequence ID" value="NZ_LNQB01000040.1"/>
</dbReference>
<dbReference type="SUPFAM" id="SSF56003">
    <property type="entry name" value="Molybdenum cofactor-binding domain"/>
    <property type="match status" value="1"/>
</dbReference>
<dbReference type="Pfam" id="PF02738">
    <property type="entry name" value="MoCoBD_1"/>
    <property type="match status" value="1"/>
</dbReference>
<dbReference type="SUPFAM" id="SSF54665">
    <property type="entry name" value="CO dehydrogenase molybdoprotein N-domain-like"/>
    <property type="match status" value="1"/>
</dbReference>
<dbReference type="SMART" id="SM01008">
    <property type="entry name" value="Ald_Xan_dh_C"/>
    <property type="match status" value="1"/>
</dbReference>
<dbReference type="GO" id="GO:0005506">
    <property type="term" value="F:iron ion binding"/>
    <property type="evidence" value="ECO:0007669"/>
    <property type="project" value="InterPro"/>
</dbReference>
<name>A0A178YSB1_SINSA</name>
<dbReference type="InterPro" id="IPR008274">
    <property type="entry name" value="AldOxase/xan_DH_MoCoBD1"/>
</dbReference>
<dbReference type="STRING" id="36856.ATB98_05500"/>
<dbReference type="Gene3D" id="3.90.1170.50">
    <property type="entry name" value="Aldehyde oxidase/xanthine dehydrogenase, a/b hammerhead"/>
    <property type="match status" value="1"/>
</dbReference>
<evidence type="ECO:0000256" key="3">
    <source>
        <dbReference type="SAM" id="MobiDB-lite"/>
    </source>
</evidence>
<dbReference type="Proteomes" id="UP000078507">
    <property type="component" value="Unassembled WGS sequence"/>
</dbReference>
<dbReference type="EMBL" id="LNQB01000040">
    <property type="protein sequence ID" value="OAP50277.1"/>
    <property type="molecule type" value="Genomic_DNA"/>
</dbReference>
<dbReference type="AlphaFoldDB" id="A0A178YSB1"/>
<feature type="domain" description="Aldehyde oxidase/xanthine dehydrogenase a/b hammerhead" evidence="4">
    <location>
        <begin position="29"/>
        <end position="137"/>
    </location>
</feature>
<keyword evidence="1" id="KW-0500">Molybdenum</keyword>
<gene>
    <name evidence="5" type="ORF">ATB98_05500</name>
</gene>
<accession>A0A178YSB1</accession>
<dbReference type="GO" id="GO:0016491">
    <property type="term" value="F:oxidoreductase activity"/>
    <property type="evidence" value="ECO:0007669"/>
    <property type="project" value="UniProtKB-KW"/>
</dbReference>
<dbReference type="InterPro" id="IPR000674">
    <property type="entry name" value="Ald_Oxase/Xan_DH_a/b"/>
</dbReference>
<keyword evidence="2" id="KW-0560">Oxidoreductase</keyword>
<evidence type="ECO:0000259" key="4">
    <source>
        <dbReference type="SMART" id="SM01008"/>
    </source>
</evidence>
<sequence length="750" mass="79499">MNFDPSHSKRSFSSVGTRPIRPDGVDKVTGRARYGADFNMPGQLVGRILRSPHAHAIIRKIDTSRAAQLPGVKAVLTAADLPDLTNGDAAMYDILDNCMARKKVLYDGHAVAAVAAIDARTAKQALKLIEVEYELLPHVTDVDQAFAPDAPLINDTIFTTGVDPKPDRPSNVSMRSQFGHGDVDAGMARADFVVERTFKTEQTHQGYIEPHACVASVSSDGTADLWVCTQGHFVYRQHCAQLLGMDASKLRVTSSEIGGGFGGKTHVWAEPVALALSRKAGRPVKLVMTRDEVFRASGPTSATSIDVKIGALTDGTIIAADATLRYSCGPYAGAWAEVGAMTAFACYKLENVRTVGYEVLVNRPKTAAYRAPSAPMAAFAVESAIDELAKKVGMDPVDFRIRNAAQEGTKASYGPVYGPIGIGPTLEAVKNHPHMKAPLGKNQGRGMACGFWFNFGGQTCTDLNIGMDGTVSLAVGTVDVGGSRASLSLVAAEELGIDYSQVRTVIADTSSLGYNDMTDGSRGTFSSSMATISAARNAIKILRERAAQMWDIPVEDVTWENGHAVAKGETHGNLPKLSLKEIAAASGTTGGPIAGHSEIVADGAGVSFATHICDIEVDPETGATKVLRYTVVQDAGKAVHPTYVEGQYQGGAAQGIGWALNEEYIYGKDGRLQNAGFLDYRIPVCSDLPMIDTQILEIPNPNHPYGVRGVGETSIVPPLAAVANAVSNAVGVRMLHIPMSPPRILAALEA</sequence>
<evidence type="ECO:0000256" key="1">
    <source>
        <dbReference type="ARBA" id="ARBA00022505"/>
    </source>
</evidence>
<dbReference type="OrthoDB" id="9758509at2"/>
<dbReference type="InterPro" id="IPR036856">
    <property type="entry name" value="Ald_Oxase/Xan_DH_a/b_sf"/>
</dbReference>